<evidence type="ECO:0000259" key="10">
    <source>
        <dbReference type="PROSITE" id="PS50106"/>
    </source>
</evidence>
<organism evidence="11 12">
    <name type="scientific">Marinobacter segnicrescens</name>
    <dbReference type="NCBI Taxonomy" id="430453"/>
    <lineage>
        <taxon>Bacteria</taxon>
        <taxon>Pseudomonadati</taxon>
        <taxon>Pseudomonadota</taxon>
        <taxon>Gammaproteobacteria</taxon>
        <taxon>Pseudomonadales</taxon>
        <taxon>Marinobacteraceae</taxon>
        <taxon>Marinobacter</taxon>
    </lineage>
</organism>
<feature type="transmembrane region" description="Helical" evidence="9">
    <location>
        <begin position="16"/>
        <end position="38"/>
    </location>
</feature>
<evidence type="ECO:0000256" key="4">
    <source>
        <dbReference type="ARBA" id="ARBA00022519"/>
    </source>
</evidence>
<keyword evidence="8 9" id="KW-0472">Membrane</keyword>
<protein>
    <submittedName>
        <fullName evidence="11">Type II secretion system protein C (GspC)</fullName>
    </submittedName>
</protein>
<dbReference type="GO" id="GO:0005886">
    <property type="term" value="C:plasma membrane"/>
    <property type="evidence" value="ECO:0007669"/>
    <property type="project" value="UniProtKB-SubCell"/>
</dbReference>
<proteinExistence type="predicted"/>
<evidence type="ECO:0000256" key="8">
    <source>
        <dbReference type="ARBA" id="ARBA00023136"/>
    </source>
</evidence>
<dbReference type="Pfam" id="PF11356">
    <property type="entry name" value="T2SSC"/>
    <property type="match status" value="1"/>
</dbReference>
<evidence type="ECO:0000256" key="7">
    <source>
        <dbReference type="ARBA" id="ARBA00022989"/>
    </source>
</evidence>
<evidence type="ECO:0000256" key="1">
    <source>
        <dbReference type="ARBA" id="ARBA00004533"/>
    </source>
</evidence>
<evidence type="ECO:0000256" key="5">
    <source>
        <dbReference type="ARBA" id="ARBA00022692"/>
    </source>
</evidence>
<feature type="domain" description="PDZ" evidence="10">
    <location>
        <begin position="216"/>
        <end position="270"/>
    </location>
</feature>
<keyword evidence="5 9" id="KW-0812">Transmembrane</keyword>
<keyword evidence="12" id="KW-1185">Reference proteome</keyword>
<dbReference type="AlphaFoldDB" id="A0A1I0BUQ9"/>
<dbReference type="PROSITE" id="PS50106">
    <property type="entry name" value="PDZ"/>
    <property type="match status" value="1"/>
</dbReference>
<dbReference type="Gene3D" id="2.30.42.10">
    <property type="match status" value="1"/>
</dbReference>
<dbReference type="EMBL" id="FOHZ01000004">
    <property type="protein sequence ID" value="SET10791.1"/>
    <property type="molecule type" value="Genomic_DNA"/>
</dbReference>
<keyword evidence="3" id="KW-1003">Cell membrane</keyword>
<dbReference type="GO" id="GO:0015031">
    <property type="term" value="P:protein transport"/>
    <property type="evidence" value="ECO:0007669"/>
    <property type="project" value="UniProtKB-KW"/>
</dbReference>
<keyword evidence="2" id="KW-0813">Transport</keyword>
<dbReference type="Proteomes" id="UP000198762">
    <property type="component" value="Unassembled WGS sequence"/>
</dbReference>
<sequence>MPRSQRARVPAWIPRWLANLLLAGLVVYLAIVLGWLTWQALWNEQGIAPLYQSGSPAASGGASVNAPLASFELFGRPTSTQPIARSVRESAPETTLRLSLEGVLVAAQPENSGAIVTSGGNVTAHYRVGDVLPGNAELVEVEPGRILIRRQGAYESLTFDDDFEGTELVSEEPASTADSPGDFLDQAQARLDSEGANALLAFGLRPVDDGGSQGYVFDGSNAMLRAVNLREGDVITAINGYPLGDLEQDRQLLETLRSEPQVQVEVERDGARFTVTYALPQ</sequence>
<dbReference type="InterPro" id="IPR001478">
    <property type="entry name" value="PDZ"/>
</dbReference>
<keyword evidence="7 9" id="KW-1133">Transmembrane helix</keyword>
<evidence type="ECO:0000256" key="3">
    <source>
        <dbReference type="ARBA" id="ARBA00022475"/>
    </source>
</evidence>
<dbReference type="InterPro" id="IPR024961">
    <property type="entry name" value="T2SS_GspC_N"/>
</dbReference>
<dbReference type="InterPro" id="IPR036034">
    <property type="entry name" value="PDZ_sf"/>
</dbReference>
<accession>A0A1I0BUQ9</accession>
<evidence type="ECO:0000313" key="12">
    <source>
        <dbReference type="Proteomes" id="UP000198762"/>
    </source>
</evidence>
<dbReference type="OrthoDB" id="5574088at2"/>
<evidence type="ECO:0000256" key="6">
    <source>
        <dbReference type="ARBA" id="ARBA00022927"/>
    </source>
</evidence>
<gene>
    <name evidence="11" type="ORF">SAMN04487962_104182</name>
</gene>
<dbReference type="SUPFAM" id="SSF50156">
    <property type="entry name" value="PDZ domain-like"/>
    <property type="match status" value="1"/>
</dbReference>
<comment type="subcellular location">
    <subcellularLocation>
        <location evidence="1">Cell inner membrane</location>
    </subcellularLocation>
</comment>
<reference evidence="12" key="1">
    <citation type="submission" date="2016-10" db="EMBL/GenBank/DDBJ databases">
        <authorList>
            <person name="Varghese N."/>
            <person name="Submissions S."/>
        </authorList>
    </citation>
    <scope>NUCLEOTIDE SEQUENCE [LARGE SCALE GENOMIC DNA]</scope>
    <source>
        <strain evidence="12">CGMCC 1.6489</strain>
    </source>
</reference>
<evidence type="ECO:0000313" key="11">
    <source>
        <dbReference type="EMBL" id="SET10791.1"/>
    </source>
</evidence>
<evidence type="ECO:0000256" key="2">
    <source>
        <dbReference type="ARBA" id="ARBA00022448"/>
    </source>
</evidence>
<dbReference type="RefSeq" id="WP_091849673.1">
    <property type="nucleotide sequence ID" value="NZ_FOHZ01000004.1"/>
</dbReference>
<evidence type="ECO:0000256" key="9">
    <source>
        <dbReference type="SAM" id="Phobius"/>
    </source>
</evidence>
<dbReference type="STRING" id="430453.SAMN04487962_104182"/>
<keyword evidence="4" id="KW-0997">Cell inner membrane</keyword>
<name>A0A1I0BUQ9_9GAMM</name>
<keyword evidence="6" id="KW-0653">Protein transport</keyword>
<dbReference type="Gene3D" id="2.30.30.830">
    <property type="match status" value="1"/>
</dbReference>